<sequence>MQYDVTMKQISSHSNLSLIIQTNSYNGFTRPVNHDKLSRYIYMGFIPANLANSNTIQGYNVNNNDYKFLNCDKNPNSYLVFYYNDFHRYPAGYYKNCCYSELIGQWINQSKPTKSYLPQDYFFQTEMHMGGCGGYAVSGYKNQANIVGAALGFPFGKSA</sequence>
<organism evidence="1 2">
    <name type="scientific">Pinctada imbricata</name>
    <name type="common">Atlantic pearl-oyster</name>
    <name type="synonym">Pinctada martensii</name>
    <dbReference type="NCBI Taxonomy" id="66713"/>
    <lineage>
        <taxon>Eukaryota</taxon>
        <taxon>Metazoa</taxon>
        <taxon>Spiralia</taxon>
        <taxon>Lophotrochozoa</taxon>
        <taxon>Mollusca</taxon>
        <taxon>Bivalvia</taxon>
        <taxon>Autobranchia</taxon>
        <taxon>Pteriomorphia</taxon>
        <taxon>Pterioida</taxon>
        <taxon>Pterioidea</taxon>
        <taxon>Pteriidae</taxon>
        <taxon>Pinctada</taxon>
    </lineage>
</organism>
<dbReference type="AlphaFoldDB" id="A0AA89CDG0"/>
<gene>
    <name evidence="1" type="ORF">FSP39_017461</name>
</gene>
<proteinExistence type="predicted"/>
<evidence type="ECO:0000313" key="1">
    <source>
        <dbReference type="EMBL" id="KAK3107568.1"/>
    </source>
</evidence>
<reference evidence="1" key="1">
    <citation type="submission" date="2019-08" db="EMBL/GenBank/DDBJ databases">
        <title>The improved chromosome-level genome for the pearl oyster Pinctada fucata martensii using PacBio sequencing and Hi-C.</title>
        <authorList>
            <person name="Zheng Z."/>
        </authorList>
    </citation>
    <scope>NUCLEOTIDE SEQUENCE</scope>
    <source>
        <strain evidence="1">ZZ-2019</strain>
        <tissue evidence="1">Adductor muscle</tissue>
    </source>
</reference>
<evidence type="ECO:0000313" key="2">
    <source>
        <dbReference type="Proteomes" id="UP001186944"/>
    </source>
</evidence>
<dbReference type="EMBL" id="VSWD01000002">
    <property type="protein sequence ID" value="KAK3107568.1"/>
    <property type="molecule type" value="Genomic_DNA"/>
</dbReference>
<comment type="caution">
    <text evidence="1">The sequence shown here is derived from an EMBL/GenBank/DDBJ whole genome shotgun (WGS) entry which is preliminary data.</text>
</comment>
<dbReference type="Proteomes" id="UP001186944">
    <property type="component" value="Unassembled WGS sequence"/>
</dbReference>
<protein>
    <submittedName>
        <fullName evidence="1">Uncharacterized protein</fullName>
    </submittedName>
</protein>
<name>A0AA89CDG0_PINIB</name>
<keyword evidence="2" id="KW-1185">Reference proteome</keyword>
<accession>A0AA89CDG0</accession>